<dbReference type="AlphaFoldDB" id="A0A1V9YAU1"/>
<sequence>MMKRLTFSTVTTYEFPLTYGGSAVPDETGPPIGLAPVHTRASVTALSSAHKPRRVAKWPHADRVAVLQNADFTPAEIAAICFEAIDIRRSRLETLEEIQKLRERERKLKRKELRRAKRARRDADSPDEPPQTVEDTTTSQDDAKRLCTRD</sequence>
<evidence type="ECO:0000313" key="2">
    <source>
        <dbReference type="EMBL" id="OQR82809.1"/>
    </source>
</evidence>
<evidence type="ECO:0008006" key="4">
    <source>
        <dbReference type="Google" id="ProtNLM"/>
    </source>
</evidence>
<organism evidence="2 3">
    <name type="scientific">Achlya hypogyna</name>
    <name type="common">Oomycete</name>
    <name type="synonym">Protoachlya hypogyna</name>
    <dbReference type="NCBI Taxonomy" id="1202772"/>
    <lineage>
        <taxon>Eukaryota</taxon>
        <taxon>Sar</taxon>
        <taxon>Stramenopiles</taxon>
        <taxon>Oomycota</taxon>
        <taxon>Saprolegniomycetes</taxon>
        <taxon>Saprolegniales</taxon>
        <taxon>Achlyaceae</taxon>
        <taxon>Achlya</taxon>
    </lineage>
</organism>
<evidence type="ECO:0000256" key="1">
    <source>
        <dbReference type="SAM" id="MobiDB-lite"/>
    </source>
</evidence>
<dbReference type="Proteomes" id="UP000243579">
    <property type="component" value="Unassembled WGS sequence"/>
</dbReference>
<proteinExistence type="predicted"/>
<feature type="compositionally biased region" description="Basic residues" evidence="1">
    <location>
        <begin position="107"/>
        <end position="120"/>
    </location>
</feature>
<dbReference type="OrthoDB" id="78659at2759"/>
<feature type="region of interest" description="Disordered" evidence="1">
    <location>
        <begin position="106"/>
        <end position="150"/>
    </location>
</feature>
<keyword evidence="3" id="KW-1185">Reference proteome</keyword>
<reference evidence="2 3" key="1">
    <citation type="journal article" date="2014" name="Genome Biol. Evol.">
        <title>The secreted proteins of Achlya hypogyna and Thraustotheca clavata identify the ancestral oomycete secretome and reveal gene acquisitions by horizontal gene transfer.</title>
        <authorList>
            <person name="Misner I."/>
            <person name="Blouin N."/>
            <person name="Leonard G."/>
            <person name="Richards T.A."/>
            <person name="Lane C.E."/>
        </authorList>
    </citation>
    <scope>NUCLEOTIDE SEQUENCE [LARGE SCALE GENOMIC DNA]</scope>
    <source>
        <strain evidence="2 3">ATCC 48635</strain>
    </source>
</reference>
<accession>A0A1V9YAU1</accession>
<protein>
    <recommendedName>
        <fullName evidence="4">Cysteine/serine-rich nuclear protein N-terminal domain-containing protein</fullName>
    </recommendedName>
</protein>
<dbReference type="EMBL" id="JNBR01002418">
    <property type="protein sequence ID" value="OQR82809.1"/>
    <property type="molecule type" value="Genomic_DNA"/>
</dbReference>
<gene>
    <name evidence="2" type="ORF">ACHHYP_15519</name>
</gene>
<feature type="compositionally biased region" description="Basic and acidic residues" evidence="1">
    <location>
        <begin position="141"/>
        <end position="150"/>
    </location>
</feature>
<evidence type="ECO:0000313" key="3">
    <source>
        <dbReference type="Proteomes" id="UP000243579"/>
    </source>
</evidence>
<name>A0A1V9YAU1_ACHHY</name>
<comment type="caution">
    <text evidence="2">The sequence shown here is derived from an EMBL/GenBank/DDBJ whole genome shotgun (WGS) entry which is preliminary data.</text>
</comment>